<accession>Q9TR05</accession>
<keyword id="KW-0903">Direct protein sequencing</keyword>
<protein>
    <submittedName>
        <fullName>Neuron-specific ASH/GRB-2 SH3 domain-binding protein</fullName>
    </submittedName>
</protein>
<dbReference type="AlphaFoldDB" id="Q9TR05"/>
<organism>
    <name type="scientific">Bos taurus</name>
    <name type="common">Bovine</name>
    <dbReference type="NCBI Taxonomy" id="9913"/>
    <lineage>
        <taxon>Eukaryota</taxon>
        <taxon>Metazoa</taxon>
        <taxon>Chordata</taxon>
        <taxon>Craniata</taxon>
        <taxon>Vertebrata</taxon>
        <taxon>Euteleostomi</taxon>
        <taxon>Mammalia</taxon>
        <taxon>Eutheria</taxon>
        <taxon>Laurasiatheria</taxon>
        <taxon>Artiodactyla</taxon>
        <taxon>Ruminantia</taxon>
        <taxon>Pecora</taxon>
        <taxon>Bovidae</taxon>
        <taxon>Bovinae</taxon>
        <taxon>Bos</taxon>
    </lineage>
</organism>
<proteinExistence type="evidence at protein level"/>
<name>Q9TR05_BOVIN</name>
<reference key="1">
    <citation type="journal article" date="1996" name="Biochem. J.">
        <title>Interaction of Ash/Grb-2 via its SH3 domains with neuron-specific p150 and p65.</title>
        <authorList>
            <person name="Miura K."/>
            <person name="Miki H."/>
            <person name="Shimazaki K."/>
            <person name="Kawai N."/>
            <person name="Takenawa T."/>
        </authorList>
    </citation>
    <scope>PROTEIN SEQUENCE</scope>
</reference>
<sequence length="18" mass="1899">QEAIDVLLLGNTLNSDLA</sequence>